<sequence length="1476" mass="153197">MKMLTGLLPQEKAKPGYPIPSISQLQLVKNTRLHCITARLRNFLRVFLIMGLAPLITSQIITEKLHAQTGQTFVVNTLGDAEDPDGNDFSDGHCDADPNTPGDQCTFRAAIQNHNANRNLDHNTIIFAIPNAPGSGSIVIMVGSSGNGALPPVLGSVTIVGLNTVGPSRRIEINGSQAGAGAMGLKLLGGKSDISFFIINNFASNGIYISGTPIGDGGHNVHYNFIGTDSTGTVAAGNGGDGIFIDNTPNNLIGGSGVLDGNVICSNGGYGIRIAGPDTTVIGQTNRATGNNLYGNKIGQNFLENNFLPNGQGGIQNDNAPQNNIGGTGTNQGNKIVGQNNGITVQGSLSKGVRVEGNFVGRDGTTAKFLAGIFARSGELLTVTGNIITNIGDVGMDIFLDANSTYDIKKNQINGDVKIGSKFTFGQGRVITVNYQDNIHFKNSTGLMIDESINSTINWLITGDTVLNGQNGGNIKFRSAGTKQLNNNEWKLNAGVGCAYAVDFAAGVKASIIVNGDLYLQNGAEGMKGNVHLDAQAEVVFTLSKITGSSNGKDGLALGLAASAGAKGDLKINGGSDFSLNAAAALRLMGEKSSLDIFRVEVDRINATRNKDIDVTLYFLNINLRHSVTNSKITDNTGAGIVLDGATEASIDNDTIENNGNGIVMLDAAVGTVTNNIISGNKTGVVLAGNGTGTSLTSNSIFGNATLGIDLGNDGVTANDNGDADTGPNNLQNFPVLTSVNSSGGSTSIAGTLNSTANTIFNIQFFTNDHCSPSGFGEGQILIGSKQVTTDGGGNATFVALINGVTLANGASVTATATDANNNTSEFSKCIQAEGTPESADLELTKKVDKSQITVGGTVVFTVTLSNKGPANGTGIVVTDKIPAGISITDVTTSTGVYDKNTSVWAVGSVVSGGQATLTATGTTTQTGNITNTAEVTAAGQPDPDSSPNNHNPNEDDQATVTVQVTPQQGAEADLEITKTANRTQVGVGDQIIFTISIFNRGPATATNIQVRDIIPSAVSLTNVKVSAGTYNATTGIWKLNHLFKGAHAVATFTGNTTKDGVFENTAEVVASDQKDTDSSPGNNNPNEDDQATVVIRSLLTKPADLELNKQVDKAIVVSGDDVNFTITLSNKGPETATGIAVKDLSSKGLVFNKVIASAGSFDITTGIWTVSQLTAGASETLMINATTMIPGTLTNTAEVAASDQPDPDSSPDNGISTEDDQSSVNVKSLQTTQADLELSLTASTLQAAPGDQVTITGILFNRGPATATNIILSEIAPAGLTFNAVKISAGTYTASNGTWKINHLFKGAKAYITITATVTQTGNITNTAEVILTDQSDPDSSPNNHNPAEDDQASITIQSSAAIARKAFGNNLHQQTDKAGYNQEKENEVSLTAYPNPVNASTTVHFYLPAQSRVQLVVVNAATGRIVSTIIANQITTAGNHSIRWQMPYLASGIYILQLKTDHTIKTLKLLSDNR</sequence>
<evidence type="ECO:0000313" key="4">
    <source>
        <dbReference type="EMBL" id="MEX6690591.1"/>
    </source>
</evidence>
<feature type="region of interest" description="Disordered" evidence="1">
    <location>
        <begin position="1201"/>
        <end position="1225"/>
    </location>
</feature>
<name>A0ABV3ZL30_9BACT</name>
<dbReference type="InterPro" id="IPR051172">
    <property type="entry name" value="Chlamydia_OmcB"/>
</dbReference>
<protein>
    <submittedName>
        <fullName evidence="4">NosD domain-containing protein</fullName>
    </submittedName>
</protein>
<dbReference type="EMBL" id="JAULBC010000009">
    <property type="protein sequence ID" value="MEX6690591.1"/>
    <property type="molecule type" value="Genomic_DNA"/>
</dbReference>
<dbReference type="RefSeq" id="WP_369332002.1">
    <property type="nucleotide sequence ID" value="NZ_JAULBC010000009.1"/>
</dbReference>
<feature type="region of interest" description="Disordered" evidence="1">
    <location>
        <begin position="1071"/>
        <end position="1091"/>
    </location>
</feature>
<dbReference type="NCBIfam" id="TIGR03804">
    <property type="entry name" value="para_beta_helix"/>
    <property type="match status" value="1"/>
</dbReference>
<organism evidence="4 5">
    <name type="scientific">Danxiaibacter flavus</name>
    <dbReference type="NCBI Taxonomy" id="3049108"/>
    <lineage>
        <taxon>Bacteria</taxon>
        <taxon>Pseudomonadati</taxon>
        <taxon>Bacteroidota</taxon>
        <taxon>Chitinophagia</taxon>
        <taxon>Chitinophagales</taxon>
        <taxon>Chitinophagaceae</taxon>
        <taxon>Danxiaibacter</taxon>
    </lineage>
</organism>
<dbReference type="InterPro" id="IPR022441">
    <property type="entry name" value="Para_beta_helix_rpt-2"/>
</dbReference>
<dbReference type="SMART" id="SM00710">
    <property type="entry name" value="PbH1"/>
    <property type="match status" value="8"/>
</dbReference>
<proteinExistence type="predicted"/>
<dbReference type="Pfam" id="PF13229">
    <property type="entry name" value="Beta_helix"/>
    <property type="match status" value="1"/>
</dbReference>
<dbReference type="InterPro" id="IPR047589">
    <property type="entry name" value="DUF11_rpt"/>
</dbReference>
<evidence type="ECO:0000259" key="2">
    <source>
        <dbReference type="Pfam" id="PF01345"/>
    </source>
</evidence>
<reference evidence="4 5" key="1">
    <citation type="submission" date="2023-07" db="EMBL/GenBank/DDBJ databases">
        <authorList>
            <person name="Lian W.-H."/>
        </authorList>
    </citation>
    <scope>NUCLEOTIDE SEQUENCE [LARGE SCALE GENOMIC DNA]</scope>
    <source>
        <strain evidence="4 5">SYSU DXS3180</strain>
    </source>
</reference>
<dbReference type="PANTHER" id="PTHR34819">
    <property type="entry name" value="LARGE CYSTEINE-RICH PERIPLASMIC PROTEIN OMCB"/>
    <property type="match status" value="1"/>
</dbReference>
<dbReference type="Gene3D" id="2.60.40.1170">
    <property type="entry name" value="Mu homology domain, subdomain B"/>
    <property type="match status" value="1"/>
</dbReference>
<dbReference type="NCBIfam" id="TIGR01451">
    <property type="entry name" value="B_ant_repeat"/>
    <property type="match status" value="4"/>
</dbReference>
<dbReference type="InterPro" id="IPR012334">
    <property type="entry name" value="Pectin_lyas_fold"/>
</dbReference>
<feature type="domain" description="DUF11" evidence="2">
    <location>
        <begin position="974"/>
        <end position="1085"/>
    </location>
</feature>
<dbReference type="Gene3D" id="2.160.20.10">
    <property type="entry name" value="Single-stranded right-handed beta-helix, Pectin lyase-like"/>
    <property type="match status" value="1"/>
</dbReference>
<dbReference type="Pfam" id="PF01345">
    <property type="entry name" value="DUF11"/>
    <property type="match status" value="4"/>
</dbReference>
<dbReference type="InterPro" id="IPR013783">
    <property type="entry name" value="Ig-like_fold"/>
</dbReference>
<comment type="caution">
    <text evidence="4">The sequence shown here is derived from an EMBL/GenBank/DDBJ whole genome shotgun (WGS) entry which is preliminary data.</text>
</comment>
<accession>A0ABV3ZL30</accession>
<feature type="domain" description="DUF11" evidence="2">
    <location>
        <begin position="1105"/>
        <end position="1214"/>
    </location>
</feature>
<feature type="domain" description="Right handed beta helix" evidence="3">
    <location>
        <begin position="627"/>
        <end position="721"/>
    </location>
</feature>
<feature type="compositionally biased region" description="Low complexity" evidence="1">
    <location>
        <begin position="942"/>
        <end position="952"/>
    </location>
</feature>
<evidence type="ECO:0000256" key="1">
    <source>
        <dbReference type="SAM" id="MobiDB-lite"/>
    </source>
</evidence>
<feature type="region of interest" description="Disordered" evidence="1">
    <location>
        <begin position="936"/>
        <end position="957"/>
    </location>
</feature>
<dbReference type="InterPro" id="IPR039448">
    <property type="entry name" value="Beta_helix"/>
</dbReference>
<dbReference type="NCBIfam" id="TIGR04183">
    <property type="entry name" value="Por_Secre_tail"/>
    <property type="match status" value="1"/>
</dbReference>
<gene>
    <name evidence="4" type="ORF">QTN47_23970</name>
</gene>
<dbReference type="PANTHER" id="PTHR34819:SF3">
    <property type="entry name" value="CELL SURFACE PROTEIN"/>
    <property type="match status" value="1"/>
</dbReference>
<dbReference type="InterPro" id="IPR026444">
    <property type="entry name" value="Secre_tail"/>
</dbReference>
<evidence type="ECO:0000313" key="5">
    <source>
        <dbReference type="Proteomes" id="UP001560573"/>
    </source>
</evidence>
<dbReference type="Gene3D" id="2.60.40.10">
    <property type="entry name" value="Immunoglobulins"/>
    <property type="match status" value="3"/>
</dbReference>
<dbReference type="Proteomes" id="UP001560573">
    <property type="component" value="Unassembled WGS sequence"/>
</dbReference>
<evidence type="ECO:0000259" key="3">
    <source>
        <dbReference type="Pfam" id="PF13229"/>
    </source>
</evidence>
<keyword evidence="5" id="KW-1185">Reference proteome</keyword>
<feature type="domain" description="DUF11" evidence="2">
    <location>
        <begin position="841"/>
        <end position="951"/>
    </location>
</feature>
<feature type="domain" description="DUF11" evidence="2">
    <location>
        <begin position="1236"/>
        <end position="1345"/>
    </location>
</feature>
<dbReference type="InterPro" id="IPR001434">
    <property type="entry name" value="OmcB-like_DUF11"/>
</dbReference>
<dbReference type="InterPro" id="IPR006626">
    <property type="entry name" value="PbH1"/>
</dbReference>